<protein>
    <submittedName>
        <fullName evidence="2">Uncharacterized protein</fullName>
    </submittedName>
</protein>
<organism evidence="2 3">
    <name type="scientific">Yinghuangia aomiensis</name>
    <dbReference type="NCBI Taxonomy" id="676205"/>
    <lineage>
        <taxon>Bacteria</taxon>
        <taxon>Bacillati</taxon>
        <taxon>Actinomycetota</taxon>
        <taxon>Actinomycetes</taxon>
        <taxon>Kitasatosporales</taxon>
        <taxon>Streptomycetaceae</taxon>
        <taxon>Yinghuangia</taxon>
    </lineage>
</organism>
<evidence type="ECO:0000313" key="3">
    <source>
        <dbReference type="Proteomes" id="UP001500466"/>
    </source>
</evidence>
<proteinExistence type="predicted"/>
<name>A0ABP9IH67_9ACTN</name>
<feature type="compositionally biased region" description="Gly residues" evidence="1">
    <location>
        <begin position="340"/>
        <end position="350"/>
    </location>
</feature>
<evidence type="ECO:0000256" key="1">
    <source>
        <dbReference type="SAM" id="MobiDB-lite"/>
    </source>
</evidence>
<feature type="compositionally biased region" description="Acidic residues" evidence="1">
    <location>
        <begin position="212"/>
        <end position="237"/>
    </location>
</feature>
<evidence type="ECO:0000313" key="2">
    <source>
        <dbReference type="EMBL" id="GAA4997800.1"/>
    </source>
</evidence>
<reference evidence="3" key="1">
    <citation type="journal article" date="2019" name="Int. J. Syst. Evol. Microbiol.">
        <title>The Global Catalogue of Microorganisms (GCM) 10K type strain sequencing project: providing services to taxonomists for standard genome sequencing and annotation.</title>
        <authorList>
            <consortium name="The Broad Institute Genomics Platform"/>
            <consortium name="The Broad Institute Genome Sequencing Center for Infectious Disease"/>
            <person name="Wu L."/>
            <person name="Ma J."/>
        </authorList>
    </citation>
    <scope>NUCLEOTIDE SEQUENCE [LARGE SCALE GENOMIC DNA]</scope>
    <source>
        <strain evidence="3">JCM 17986</strain>
    </source>
</reference>
<dbReference type="EMBL" id="BAABHS010000073">
    <property type="protein sequence ID" value="GAA4997800.1"/>
    <property type="molecule type" value="Genomic_DNA"/>
</dbReference>
<keyword evidence="3" id="KW-1185">Reference proteome</keyword>
<comment type="caution">
    <text evidence="2">The sequence shown here is derived from an EMBL/GenBank/DDBJ whole genome shotgun (WGS) entry which is preliminary data.</text>
</comment>
<sequence length="350" mass="37222">MDGTGVRRYNCGFGHESEHYSTRGETLRHRRIGRAAALIPLVFLATACGGLGTDWARQARDVADAPVGNTGAPNTGISAEDLMKRVAQADRDVRSVRAEFHGTLYGIPLSGFSRINASGDKESEVLLKGKRVHELRVGSSQYMLMERGSFEVLFDAMESSPGYSERDEPDGDFREFAKLMEGKYLKQKATEGFGGGLGTVDGLWGSGPFGGDDPESDTGSDEDDEGYYDDDYPDEPEYSLGTPTTVGGIETIPVKAVSDDGEGGKITETLYIPAHGTPLPVRITVDEDGDGKNEASMDTRYTHDSGGTVTAPKDDDTVDMDKVMNGIFGSGGSDDDYDGAGRGPGVGAAA</sequence>
<accession>A0ABP9IH67</accession>
<feature type="region of interest" description="Disordered" evidence="1">
    <location>
        <begin position="325"/>
        <end position="350"/>
    </location>
</feature>
<feature type="region of interest" description="Disordered" evidence="1">
    <location>
        <begin position="204"/>
        <end position="247"/>
    </location>
</feature>
<gene>
    <name evidence="2" type="ORF">GCM10023205_84250</name>
</gene>
<dbReference type="Proteomes" id="UP001500466">
    <property type="component" value="Unassembled WGS sequence"/>
</dbReference>